<evidence type="ECO:0000256" key="3">
    <source>
        <dbReference type="ARBA" id="ARBA00016584"/>
    </source>
</evidence>
<feature type="chain" id="PRO_5043686919" description="Store-operated calcium entry-associated regulatory factor" evidence="16">
    <location>
        <begin position="22"/>
        <end position="463"/>
    </location>
</feature>
<evidence type="ECO:0000256" key="11">
    <source>
        <dbReference type="ARBA" id="ARBA00023065"/>
    </source>
</evidence>
<evidence type="ECO:0000256" key="1">
    <source>
        <dbReference type="ARBA" id="ARBA00004115"/>
    </source>
</evidence>
<keyword evidence="9" id="KW-0106">Calcium</keyword>
<reference evidence="17" key="2">
    <citation type="submission" date="2022-08" db="EMBL/GenBank/DDBJ databases">
        <title>Novel sulphate-reducing endosymbionts in the free-living metamonad Anaeramoeba.</title>
        <authorList>
            <person name="Jerlstrom-Hultqvist J."/>
            <person name="Cepicka I."/>
            <person name="Gallot-Lavallee L."/>
            <person name="Salas-Leiva D."/>
            <person name="Curtis B.A."/>
            <person name="Zahonova K."/>
            <person name="Pipaliya S."/>
            <person name="Dacks J."/>
            <person name="Roger A.J."/>
        </authorList>
    </citation>
    <scope>NUCLEOTIDE SEQUENCE</scope>
    <source>
        <strain evidence="17">Busselton2</strain>
    </source>
</reference>
<keyword evidence="12 15" id="KW-0472">Membrane</keyword>
<proteinExistence type="inferred from homology"/>
<dbReference type="EMBL" id="JANTQA010000008">
    <property type="protein sequence ID" value="KAJ3452505.1"/>
    <property type="molecule type" value="Genomic_DNA"/>
</dbReference>
<comment type="similarity">
    <text evidence="2">Belongs to the SARAF family.</text>
</comment>
<dbReference type="Pfam" id="PF06682">
    <property type="entry name" value="SARAF"/>
    <property type="match status" value="3"/>
</dbReference>
<keyword evidence="11" id="KW-0406">Ion transport</keyword>
<evidence type="ECO:0000256" key="4">
    <source>
        <dbReference type="ARBA" id="ARBA00022448"/>
    </source>
</evidence>
<keyword evidence="5" id="KW-0109">Calcium transport</keyword>
<dbReference type="EMBL" id="JAOAOG010000109">
    <property type="protein sequence ID" value="KAJ6248628.1"/>
    <property type="molecule type" value="Genomic_DNA"/>
</dbReference>
<dbReference type="PANTHER" id="PTHR15929">
    <property type="entry name" value="STORE-OPERATED CALCIUM ENTRY-ASSOCIATED REGULATORY FACTOR"/>
    <property type="match status" value="1"/>
</dbReference>
<evidence type="ECO:0000256" key="8">
    <source>
        <dbReference type="ARBA" id="ARBA00022824"/>
    </source>
</evidence>
<evidence type="ECO:0000256" key="10">
    <source>
        <dbReference type="ARBA" id="ARBA00022989"/>
    </source>
</evidence>
<dbReference type="GO" id="GO:0005789">
    <property type="term" value="C:endoplasmic reticulum membrane"/>
    <property type="evidence" value="ECO:0007669"/>
    <property type="project" value="UniProtKB-SubCell"/>
</dbReference>
<dbReference type="PANTHER" id="PTHR15929:SF0">
    <property type="entry name" value="STORE-OPERATED CALCIUM ENTRY-ASSOCIATED REGULATORY FACTOR"/>
    <property type="match status" value="1"/>
</dbReference>
<keyword evidence="10 15" id="KW-1133">Transmembrane helix</keyword>
<feature type="region of interest" description="Disordered" evidence="14">
    <location>
        <begin position="423"/>
        <end position="463"/>
    </location>
</feature>
<gene>
    <name evidence="17" type="ORF">M0812_04274</name>
    <name evidence="18" type="ORF">M0813_17361</name>
</gene>
<dbReference type="Proteomes" id="UP001146793">
    <property type="component" value="Unassembled WGS sequence"/>
</dbReference>
<feature type="transmembrane region" description="Helical" evidence="15">
    <location>
        <begin position="397"/>
        <end position="414"/>
    </location>
</feature>
<dbReference type="Proteomes" id="UP001150062">
    <property type="component" value="Unassembled WGS sequence"/>
</dbReference>
<evidence type="ECO:0000313" key="20">
    <source>
        <dbReference type="Proteomes" id="UP001150062"/>
    </source>
</evidence>
<dbReference type="GO" id="GO:2001256">
    <property type="term" value="P:regulation of store-operated calcium entry"/>
    <property type="evidence" value="ECO:0007669"/>
    <property type="project" value="InterPro"/>
</dbReference>
<name>A0AAV8AHU9_9EUKA</name>
<keyword evidence="7 16" id="KW-0732">Signal</keyword>
<evidence type="ECO:0000313" key="19">
    <source>
        <dbReference type="Proteomes" id="UP001146793"/>
    </source>
</evidence>
<feature type="compositionally biased region" description="Polar residues" evidence="14">
    <location>
        <begin position="423"/>
        <end position="443"/>
    </location>
</feature>
<comment type="subcellular location">
    <subcellularLocation>
        <location evidence="1">Endoplasmic reticulum membrane</location>
        <topology evidence="1">Single-pass type I membrane protein</topology>
    </subcellularLocation>
</comment>
<keyword evidence="6 15" id="KW-0812">Transmembrane</keyword>
<evidence type="ECO:0000313" key="18">
    <source>
        <dbReference type="EMBL" id="KAJ6248628.1"/>
    </source>
</evidence>
<evidence type="ECO:0000256" key="5">
    <source>
        <dbReference type="ARBA" id="ARBA00022568"/>
    </source>
</evidence>
<evidence type="ECO:0000256" key="6">
    <source>
        <dbReference type="ARBA" id="ARBA00022692"/>
    </source>
</evidence>
<sequence length="463" mass="52842">MPHLIYFILFFFLSSNFLVQSHFEAVYINDIKKLTFQQNTLTASRRSSPIFQITCIDDGPIGCPHEFIPKEVVCTNSGIIEDNVQWECDAILDPQVTFLDVFVSCEGFRYKNDKYVLSGSCGVNFVLNWLIEPAHYQQEPIERDAILLSKIQSLTFKSGAFTNSRRTKSEPNLICMGGNFGCVEKYLPQSVTCNNRGSNFDNENVIWECNSNIDHNLQLSDTKVLCEGYRSPNDQYILDGSCVLEYKLHYKNNGISYLPTIDSISFYSGEETIPVRLEPTYQMTIRNEISPAIIPTQVNCYNVDKSDNIINDWVCEHNGDGNYIISSPEILCEGYNSRNDPFIKRKSCSIVYDLLPFSDYSGPNMDYYQYNHEHRYDDAYDTKAWKREAGPVKIGKGFGILIIIALIGMVFCCLRPKTNNPRKTYTSVQKNNNKANSVSFGQTSRKKESSISKRFSSVRTEGR</sequence>
<evidence type="ECO:0000256" key="14">
    <source>
        <dbReference type="SAM" id="MobiDB-lite"/>
    </source>
</evidence>
<evidence type="ECO:0000256" key="9">
    <source>
        <dbReference type="ARBA" id="ARBA00022837"/>
    </source>
</evidence>
<evidence type="ECO:0000256" key="13">
    <source>
        <dbReference type="ARBA" id="ARBA00031116"/>
    </source>
</evidence>
<evidence type="ECO:0000256" key="2">
    <source>
        <dbReference type="ARBA" id="ARBA00006833"/>
    </source>
</evidence>
<keyword evidence="8" id="KW-0256">Endoplasmic reticulum</keyword>
<organism evidence="17 19">
    <name type="scientific">Anaeramoeba flamelloides</name>
    <dbReference type="NCBI Taxonomy" id="1746091"/>
    <lineage>
        <taxon>Eukaryota</taxon>
        <taxon>Metamonada</taxon>
        <taxon>Anaeramoebidae</taxon>
        <taxon>Anaeramoeba</taxon>
    </lineage>
</organism>
<keyword evidence="20" id="KW-1185">Reference proteome</keyword>
<dbReference type="GO" id="GO:0006816">
    <property type="term" value="P:calcium ion transport"/>
    <property type="evidence" value="ECO:0007669"/>
    <property type="project" value="UniProtKB-KW"/>
</dbReference>
<feature type="signal peptide" evidence="16">
    <location>
        <begin position="1"/>
        <end position="21"/>
    </location>
</feature>
<accession>A0AAV8AHU9</accession>
<evidence type="ECO:0000256" key="12">
    <source>
        <dbReference type="ARBA" id="ARBA00023136"/>
    </source>
</evidence>
<keyword evidence="4" id="KW-0813">Transport</keyword>
<comment type="caution">
    <text evidence="17">The sequence shown here is derived from an EMBL/GenBank/DDBJ whole genome shotgun (WGS) entry which is preliminary data.</text>
</comment>
<evidence type="ECO:0000313" key="17">
    <source>
        <dbReference type="EMBL" id="KAJ3452505.1"/>
    </source>
</evidence>
<reference evidence="18" key="1">
    <citation type="submission" date="2022-08" db="EMBL/GenBank/DDBJ databases">
        <title>Novel sulfate-reducing endosymbionts in the free-living metamonad Anaeramoeba.</title>
        <authorList>
            <person name="Jerlstrom-Hultqvist J."/>
            <person name="Cepicka I."/>
            <person name="Gallot-Lavallee L."/>
            <person name="Salas-Leiva D."/>
            <person name="Curtis B.A."/>
            <person name="Zahonova K."/>
            <person name="Pipaliya S."/>
            <person name="Dacks J."/>
            <person name="Roger A.J."/>
        </authorList>
    </citation>
    <scope>NUCLEOTIDE SEQUENCE</scope>
    <source>
        <strain evidence="18">Schooner1</strain>
    </source>
</reference>
<evidence type="ECO:0000256" key="16">
    <source>
        <dbReference type="SAM" id="SignalP"/>
    </source>
</evidence>
<feature type="compositionally biased region" description="Polar residues" evidence="14">
    <location>
        <begin position="452"/>
        <end position="463"/>
    </location>
</feature>
<dbReference type="AlphaFoldDB" id="A0AAV8AHU9"/>
<evidence type="ECO:0000256" key="7">
    <source>
        <dbReference type="ARBA" id="ARBA00022729"/>
    </source>
</evidence>
<evidence type="ECO:0000256" key="15">
    <source>
        <dbReference type="SAM" id="Phobius"/>
    </source>
</evidence>
<dbReference type="InterPro" id="IPR009567">
    <property type="entry name" value="SARAF"/>
</dbReference>
<protein>
    <recommendedName>
        <fullName evidence="3">Store-operated calcium entry-associated regulatory factor</fullName>
    </recommendedName>
    <alternativeName>
        <fullName evidence="13">Transmembrane protein 66</fullName>
    </alternativeName>
</protein>